<proteinExistence type="inferred from homology"/>
<reference evidence="3" key="3">
    <citation type="submission" date="2021-06" db="EMBL/GenBank/DDBJ databases">
        <title>Chromosome-level genome assembly for S. haematobium.</title>
        <authorList>
            <person name="Stroehlein A.J."/>
        </authorList>
    </citation>
    <scope>NUCLEOTIDE SEQUENCE</scope>
</reference>
<dbReference type="InterPro" id="IPR004963">
    <property type="entry name" value="PAE/NOTUM"/>
</dbReference>
<keyword evidence="2" id="KW-0812">Transmembrane</keyword>
<keyword evidence="2" id="KW-0472">Membrane</keyword>
<keyword evidence="4" id="KW-1185">Reference proteome</keyword>
<name>A0A922LLY6_SCHHA</name>
<reference evidence="3" key="1">
    <citation type="journal article" date="2012" name="Nat. Genet.">
        <title>Whole-genome sequence of Schistosoma haematobium.</title>
        <authorList>
            <person name="Young N.D."/>
            <person name="Jex A.R."/>
            <person name="Li B."/>
            <person name="Liu S."/>
            <person name="Yang L."/>
            <person name="Xiong Z."/>
            <person name="Li Y."/>
            <person name="Cantacessi C."/>
            <person name="Hall R.S."/>
            <person name="Xu X."/>
            <person name="Chen F."/>
            <person name="Wu X."/>
            <person name="Zerlotini A."/>
            <person name="Oliveira G."/>
            <person name="Hofmann A."/>
            <person name="Zhang G."/>
            <person name="Fang X."/>
            <person name="Kang Y."/>
            <person name="Campbell B.E."/>
            <person name="Loukas A."/>
            <person name="Ranganathan S."/>
            <person name="Rollinson D."/>
            <person name="Rinaldi G."/>
            <person name="Brindley P.J."/>
            <person name="Yang H."/>
            <person name="Wang J."/>
            <person name="Wang J."/>
            <person name="Gasser R.B."/>
        </authorList>
    </citation>
    <scope>NUCLEOTIDE SEQUENCE</scope>
</reference>
<protein>
    <submittedName>
        <fullName evidence="3">Uncharacterized protein</fullName>
    </submittedName>
</protein>
<organism evidence="3 4">
    <name type="scientific">Schistosoma haematobium</name>
    <name type="common">Blood fluke</name>
    <dbReference type="NCBI Taxonomy" id="6185"/>
    <lineage>
        <taxon>Eukaryota</taxon>
        <taxon>Metazoa</taxon>
        <taxon>Spiralia</taxon>
        <taxon>Lophotrochozoa</taxon>
        <taxon>Platyhelminthes</taxon>
        <taxon>Trematoda</taxon>
        <taxon>Digenea</taxon>
        <taxon>Strigeidida</taxon>
        <taxon>Schistosomatoidea</taxon>
        <taxon>Schistosomatidae</taxon>
        <taxon>Schistosoma</taxon>
    </lineage>
</organism>
<dbReference type="GeneID" id="24591752"/>
<reference evidence="3" key="2">
    <citation type="journal article" date="2019" name="Gigascience">
        <title>High-quality Schistosoma haematobium genome achieved by single-molecule and long-range sequencing.</title>
        <authorList>
            <person name="Stroehlein A.J."/>
            <person name="Korhonen P.K."/>
            <person name="Chong T.M."/>
            <person name="Lim Y.L."/>
            <person name="Chan K.G."/>
            <person name="Webster B."/>
            <person name="Rollinson D."/>
            <person name="Brindley P.J."/>
            <person name="Gasser R.B."/>
            <person name="Young N.D."/>
        </authorList>
    </citation>
    <scope>NUCLEOTIDE SEQUENCE</scope>
</reference>
<dbReference type="RefSeq" id="XP_051070174.1">
    <property type="nucleotide sequence ID" value="XM_051210205.1"/>
</dbReference>
<sequence length="254" mass="30179">MIGNILHNKNEEKKKNKDYLPISNKHPLLSETYSNKQLIHIHNSISIEIPFSLRQYTTLYYIIIIIIIIITWLDNVKAKPSYYKSFIYTTEQNTNNNKNKNNNHNNDSWNMIEPWEPLKKPIEHQLDRFINDHKHNEWNNIRLQYQSHQLYLLNNNGAKCNDGSSAGYYYRPAKYTTVSRWLIFLEGGWYCFDEETCILRESNAFSLFSSKFWPKTRSCISLSIDDIYYLYRLTLVVHTTTVVVCATYIDINSR</sequence>
<dbReference type="Pfam" id="PF03283">
    <property type="entry name" value="PAE"/>
    <property type="match status" value="1"/>
</dbReference>
<dbReference type="EMBL" id="AMPZ03000002">
    <property type="protein sequence ID" value="KAH9589592.1"/>
    <property type="molecule type" value="Genomic_DNA"/>
</dbReference>
<dbReference type="PANTHER" id="PTHR21562:SF122">
    <property type="entry name" value="PALMITOLEOYL-PROTEIN CARBOXYLESTERASE NOTUM"/>
    <property type="match status" value="1"/>
</dbReference>
<comment type="caution">
    <text evidence="3">The sequence shown here is derived from an EMBL/GenBank/DDBJ whole genome shotgun (WGS) entry which is preliminary data.</text>
</comment>
<gene>
    <name evidence="3" type="ORF">MS3_00002605</name>
</gene>
<evidence type="ECO:0000256" key="1">
    <source>
        <dbReference type="ARBA" id="ARBA00010213"/>
    </source>
</evidence>
<dbReference type="GO" id="GO:0016787">
    <property type="term" value="F:hydrolase activity"/>
    <property type="evidence" value="ECO:0007669"/>
    <property type="project" value="InterPro"/>
</dbReference>
<evidence type="ECO:0000313" key="4">
    <source>
        <dbReference type="Proteomes" id="UP000471633"/>
    </source>
</evidence>
<evidence type="ECO:0000256" key="2">
    <source>
        <dbReference type="SAM" id="Phobius"/>
    </source>
</evidence>
<accession>A0A922LLY6</accession>
<comment type="similarity">
    <text evidence="1">Belongs to the pectinacetylesterase family. Notum subfamily.</text>
</comment>
<dbReference type="AlphaFoldDB" id="A0A922LLY6"/>
<keyword evidence="2" id="KW-1133">Transmembrane helix</keyword>
<dbReference type="KEGG" id="shx:MS3_00002605"/>
<dbReference type="Proteomes" id="UP000471633">
    <property type="component" value="Unassembled WGS sequence"/>
</dbReference>
<evidence type="ECO:0000313" key="3">
    <source>
        <dbReference type="EMBL" id="KAH9589592.1"/>
    </source>
</evidence>
<dbReference type="PANTHER" id="PTHR21562">
    <property type="entry name" value="NOTUM-RELATED"/>
    <property type="match status" value="1"/>
</dbReference>
<feature type="transmembrane region" description="Helical" evidence="2">
    <location>
        <begin position="58"/>
        <end position="76"/>
    </location>
</feature>
<reference evidence="3" key="4">
    <citation type="journal article" date="2022" name="PLoS Pathog.">
        <title>Chromosome-level genome of Schistosoma haematobium underpins genome-wide explorations of molecular variation.</title>
        <authorList>
            <person name="Stroehlein A.J."/>
            <person name="Korhonen P.K."/>
            <person name="Lee V.V."/>
            <person name="Ralph S.A."/>
            <person name="Mentink-Kane M."/>
            <person name="You H."/>
            <person name="McManus D.P."/>
            <person name="Tchuente L.T."/>
            <person name="Stothard J.R."/>
            <person name="Kaur P."/>
            <person name="Dudchenko O."/>
            <person name="Aiden E.L."/>
            <person name="Yang B."/>
            <person name="Yang H."/>
            <person name="Emery A.M."/>
            <person name="Webster B.L."/>
            <person name="Brindley P.J."/>
            <person name="Rollinson D."/>
            <person name="Chang B.C.H."/>
            <person name="Gasser R.B."/>
            <person name="Young N.D."/>
        </authorList>
    </citation>
    <scope>NUCLEOTIDE SEQUENCE</scope>
</reference>
<dbReference type="CTD" id="24591752"/>